<sequence>MIDLDNEYALLRATADRAWEIEKRLGMSMPLGTLHSDDPAEWRVGNISRSVATRIAHVATWMKDPKERTKRLLAAEAKRAEASNDDTHENGGDILPRRVLSSHRSMPSAAFGYGTDVNAMWSLPFLRRLFHDLDGDRDGFVSKLETSIGLHRLHVYVPPHRIATFFNQAATLSQRSVVNFDQFRAFVLAAKEANLQPPQPKQTRTTSLPQPRAPLVVNDGGGGGGSLDIEQVLPDVMAARIMQRMDETTDIDPEVVRELARELMREHLLLDSPEDATTGLDGMQAALATQSSAVEMHPVTTEAHVVDLVKAFMLQHMREHQPTPSPAAPLPVEPLDSSHDNVDASQVAEVPPSVPLEAVDIVPVSKMEQATDTSDLTDVFAPVLTVKEMAEDKLIRNLADLPGKTLLGKLLHCDAIGECNVQVDDTPPTSLAATLRRMRAIHLSNRVSCRSDEDLMSEGEVMHVDALSDGEVDGGPAHTTYYHLHNPRRHGQRPSPQSSQSSLEEGQLQTLFVPAPPDDNASSSGSIESGEYYIASEQPSSSIYTLN</sequence>
<evidence type="ECO:0000259" key="2">
    <source>
        <dbReference type="PROSITE" id="PS50222"/>
    </source>
</evidence>
<evidence type="ECO:0000313" key="3">
    <source>
        <dbReference type="EMBL" id="RQM27637.1"/>
    </source>
</evidence>
<accession>A0A425DEQ3</accession>
<evidence type="ECO:0000256" key="1">
    <source>
        <dbReference type="SAM" id="MobiDB-lite"/>
    </source>
</evidence>
<dbReference type="PROSITE" id="PS50222">
    <property type="entry name" value="EF_HAND_2"/>
    <property type="match status" value="1"/>
</dbReference>
<feature type="compositionally biased region" description="Low complexity" evidence="1">
    <location>
        <begin position="522"/>
        <end position="534"/>
    </location>
</feature>
<dbReference type="InterPro" id="IPR002048">
    <property type="entry name" value="EF_hand_dom"/>
</dbReference>
<comment type="caution">
    <text evidence="3">The sequence shown here is derived from an EMBL/GenBank/DDBJ whole genome shotgun (WGS) entry which is preliminary data.</text>
</comment>
<feature type="domain" description="EF-hand" evidence="2">
    <location>
        <begin position="121"/>
        <end position="156"/>
    </location>
</feature>
<feature type="compositionally biased region" description="Low complexity" evidence="1">
    <location>
        <begin position="493"/>
        <end position="509"/>
    </location>
</feature>
<dbReference type="SUPFAM" id="SSF47473">
    <property type="entry name" value="EF-hand"/>
    <property type="match status" value="1"/>
</dbReference>
<dbReference type="AlphaFoldDB" id="A0A425DEQ3"/>
<organism evidence="3 4">
    <name type="scientific">Aphanomyces astaci</name>
    <name type="common">Crayfish plague agent</name>
    <dbReference type="NCBI Taxonomy" id="112090"/>
    <lineage>
        <taxon>Eukaryota</taxon>
        <taxon>Sar</taxon>
        <taxon>Stramenopiles</taxon>
        <taxon>Oomycota</taxon>
        <taxon>Saprolegniomycetes</taxon>
        <taxon>Saprolegniales</taxon>
        <taxon>Verrucalvaceae</taxon>
        <taxon>Aphanomyces</taxon>
    </lineage>
</organism>
<dbReference type="EMBL" id="MZMZ02002003">
    <property type="protein sequence ID" value="RQM27637.1"/>
    <property type="molecule type" value="Genomic_DNA"/>
</dbReference>
<feature type="region of interest" description="Disordered" evidence="1">
    <location>
        <begin position="468"/>
        <end position="547"/>
    </location>
</feature>
<dbReference type="Proteomes" id="UP000284702">
    <property type="component" value="Unassembled WGS sequence"/>
</dbReference>
<reference evidence="3" key="1">
    <citation type="submission" date="2018-07" db="EMBL/GenBank/DDBJ databases">
        <title>Annotation of Aphanomyces astaci genome assembly.</title>
        <authorList>
            <person name="Studholme D.J."/>
        </authorList>
    </citation>
    <scope>NUCLEOTIDE SEQUENCE [LARGE SCALE GENOMIC DNA]</scope>
    <source>
        <strain evidence="3">Pc</strain>
    </source>
</reference>
<dbReference type="GO" id="GO:0005509">
    <property type="term" value="F:calcium ion binding"/>
    <property type="evidence" value="ECO:0007669"/>
    <property type="project" value="InterPro"/>
</dbReference>
<dbReference type="InterPro" id="IPR011992">
    <property type="entry name" value="EF-hand-dom_pair"/>
</dbReference>
<gene>
    <name evidence="3" type="ORF">B5M09_006806</name>
</gene>
<feature type="compositionally biased region" description="Polar residues" evidence="1">
    <location>
        <begin position="537"/>
        <end position="547"/>
    </location>
</feature>
<protein>
    <recommendedName>
        <fullName evidence="2">EF-hand domain-containing protein</fullName>
    </recommendedName>
</protein>
<evidence type="ECO:0000313" key="4">
    <source>
        <dbReference type="Proteomes" id="UP000284702"/>
    </source>
</evidence>
<dbReference type="VEuPathDB" id="FungiDB:H257_06391"/>
<name>A0A425DEQ3_APHAT</name>
<keyword evidence="4" id="KW-1185">Reference proteome</keyword>
<feature type="region of interest" description="Disordered" evidence="1">
    <location>
        <begin position="194"/>
        <end position="224"/>
    </location>
</feature>
<proteinExistence type="predicted"/>